<organism evidence="7 8">
    <name type="scientific">Sulfurovum lithotrophicum</name>
    <dbReference type="NCBI Taxonomy" id="206403"/>
    <lineage>
        <taxon>Bacteria</taxon>
        <taxon>Pseudomonadati</taxon>
        <taxon>Campylobacterota</taxon>
        <taxon>Epsilonproteobacteria</taxon>
        <taxon>Campylobacterales</taxon>
        <taxon>Sulfurovaceae</taxon>
        <taxon>Sulfurovum</taxon>
    </lineage>
</organism>
<dbReference type="EMBL" id="CP011308">
    <property type="protein sequence ID" value="AKF25857.1"/>
    <property type="molecule type" value="Genomic_DNA"/>
</dbReference>
<sequence length="420" mass="47296">MLRLFFSLLFVFSLSNAEDLLDLNKLYINESAPMLQDISIRRMAGIVSKNDGVNIIVGQDVNSTVSFYMDKKIPKLLPAFRNVLSENGYSLQFKSGFYFVHHNLADEFRGYHTYTMRGDVYQSLKPMLKGLKHTYLPSTNKIVFDVDPDQYQAVQNVLSVVDIPRDVYNFKITIFDIDLDKLNQTGIDTAALGQIVTDNFNYFVSMVNMINLQSVPYASGDSKLSLYSALNYLDQHSIANIRTSTIINTLDGVESVIKNVHRVPYLKSTNTISDAKTQDTNSYDYMDIGLSLGLTPHYLTQRRVTLGFSLNYSLPVGTATSELLPKLSEKSFNNVIRLNKGQSIMVGGFRTVSQTGDQSKIPVLGDLPVLGNLFKTSSNNNNRRATYIIIEYLPGTLSGSYARRSYKKMSKKFNNTMSMF</sequence>
<reference evidence="7 8" key="1">
    <citation type="submission" date="2015-04" db="EMBL/GenBank/DDBJ databases">
        <title>Complete genome sequence of Sulfurovum lithotrophicum ATCC BAA-797T.</title>
        <authorList>
            <person name="Ahn J."/>
            <person name="Park G."/>
            <person name="Jeon W."/>
            <person name="Jang Y."/>
            <person name="Jang M."/>
            <person name="Lee H."/>
            <person name="Lee H."/>
        </authorList>
    </citation>
    <scope>NUCLEOTIDE SEQUENCE [LARGE SCALE GENOMIC DNA]</scope>
    <source>
        <strain evidence="8">ATCC BAA-797 / 42BKT</strain>
    </source>
</reference>
<reference evidence="8" key="2">
    <citation type="journal article" date="2017" name="Stand. Genomic Sci.">
        <title>Complete genome sequence of the sulfur-oxidizing chemolithoautotrophic Sulfurovum lithotrophicum 42BKTT.</title>
        <authorList>
            <person name="Jeon W."/>
            <person name="Priscilla L."/>
            <person name="Park G."/>
            <person name="Lee H."/>
            <person name="Lee N."/>
            <person name="Lee D."/>
            <person name="Kwon H."/>
            <person name="Ahn I."/>
            <person name="Lee C."/>
            <person name="Lee H."/>
            <person name="Ahn J."/>
        </authorList>
    </citation>
    <scope>NUCLEOTIDE SEQUENCE [LARGE SCALE GENOMIC DNA]</scope>
    <source>
        <strain evidence="8">ATCC BAA-797 / 42BKT</strain>
    </source>
</reference>
<keyword evidence="8" id="KW-1185">Reference proteome</keyword>
<proteinExistence type="inferred from homology"/>
<dbReference type="RefSeq" id="WP_046551906.1">
    <property type="nucleotide sequence ID" value="NZ_CP011308.1"/>
</dbReference>
<keyword evidence="2 5" id="KW-0732">Signal</keyword>
<dbReference type="PANTHER" id="PTHR30332">
    <property type="entry name" value="PROBABLE GENERAL SECRETION PATHWAY PROTEIN D"/>
    <property type="match status" value="1"/>
</dbReference>
<evidence type="ECO:0000256" key="1">
    <source>
        <dbReference type="ARBA" id="ARBA00004370"/>
    </source>
</evidence>
<evidence type="ECO:0000256" key="3">
    <source>
        <dbReference type="ARBA" id="ARBA00023136"/>
    </source>
</evidence>
<dbReference type="KEGG" id="slh:YH65_11045"/>
<comment type="similarity">
    <text evidence="4">Belongs to the bacterial secretin family.</text>
</comment>
<evidence type="ECO:0000256" key="2">
    <source>
        <dbReference type="ARBA" id="ARBA00022729"/>
    </source>
</evidence>
<evidence type="ECO:0000256" key="5">
    <source>
        <dbReference type="SAM" id="SignalP"/>
    </source>
</evidence>
<dbReference type="InterPro" id="IPR004846">
    <property type="entry name" value="T2SS/T3SS_dom"/>
</dbReference>
<dbReference type="PRINTS" id="PR00811">
    <property type="entry name" value="BCTERIALGSPD"/>
</dbReference>
<dbReference type="PROSITE" id="PS00875">
    <property type="entry name" value="T2SP_D"/>
    <property type="match status" value="1"/>
</dbReference>
<dbReference type="Gene3D" id="3.55.50.30">
    <property type="match status" value="1"/>
</dbReference>
<dbReference type="GO" id="GO:0009306">
    <property type="term" value="P:protein secretion"/>
    <property type="evidence" value="ECO:0007669"/>
    <property type="project" value="InterPro"/>
</dbReference>
<feature type="chain" id="PRO_5031144628" description="Type II/III secretion system secretin-like domain-containing protein" evidence="5">
    <location>
        <begin position="18"/>
        <end position="420"/>
    </location>
</feature>
<dbReference type="PANTHER" id="PTHR30332:SF24">
    <property type="entry name" value="SECRETIN GSPD-RELATED"/>
    <property type="match status" value="1"/>
</dbReference>
<accession>A0A7U4M2X0</accession>
<evidence type="ECO:0000313" key="7">
    <source>
        <dbReference type="EMBL" id="AKF25857.1"/>
    </source>
</evidence>
<evidence type="ECO:0000313" key="8">
    <source>
        <dbReference type="Proteomes" id="UP000034444"/>
    </source>
</evidence>
<dbReference type="GO" id="GO:0016020">
    <property type="term" value="C:membrane"/>
    <property type="evidence" value="ECO:0007669"/>
    <property type="project" value="UniProtKB-SubCell"/>
</dbReference>
<dbReference type="Pfam" id="PF00263">
    <property type="entry name" value="Secretin"/>
    <property type="match status" value="1"/>
</dbReference>
<feature type="signal peptide" evidence="5">
    <location>
        <begin position="1"/>
        <end position="17"/>
    </location>
</feature>
<dbReference type="InterPro" id="IPR050810">
    <property type="entry name" value="Bact_Secretion_Sys_Channel"/>
</dbReference>
<evidence type="ECO:0000259" key="6">
    <source>
        <dbReference type="Pfam" id="PF00263"/>
    </source>
</evidence>
<keyword evidence="3" id="KW-0472">Membrane</keyword>
<dbReference type="Proteomes" id="UP000034444">
    <property type="component" value="Chromosome"/>
</dbReference>
<feature type="domain" description="Type II/III secretion system secretin-like" evidence="6">
    <location>
        <begin position="233"/>
        <end position="390"/>
    </location>
</feature>
<name>A0A7U4M2X0_9BACT</name>
<dbReference type="InterPro" id="IPR004845">
    <property type="entry name" value="T2SS_GspD_CS"/>
</dbReference>
<dbReference type="AlphaFoldDB" id="A0A7U4M2X0"/>
<dbReference type="InterPro" id="IPR001775">
    <property type="entry name" value="GspD/PilQ"/>
</dbReference>
<evidence type="ECO:0000256" key="4">
    <source>
        <dbReference type="RuleBase" id="RU004003"/>
    </source>
</evidence>
<gene>
    <name evidence="7" type="ORF">YH65_11045</name>
</gene>
<protein>
    <recommendedName>
        <fullName evidence="6">Type II/III secretion system secretin-like domain-containing protein</fullName>
    </recommendedName>
</protein>
<comment type="subcellular location">
    <subcellularLocation>
        <location evidence="1">Membrane</location>
    </subcellularLocation>
</comment>
<dbReference type="GO" id="GO:0015627">
    <property type="term" value="C:type II protein secretion system complex"/>
    <property type="evidence" value="ECO:0007669"/>
    <property type="project" value="TreeGrafter"/>
</dbReference>